<dbReference type="Gene3D" id="3.40.50.2020">
    <property type="match status" value="1"/>
</dbReference>
<dbReference type="CDD" id="cd06223">
    <property type="entry name" value="PRTases_typeI"/>
    <property type="match status" value="1"/>
</dbReference>
<name>A0A2A5B359_9GAMM</name>
<proteinExistence type="inferred from homology"/>
<dbReference type="PANTHER" id="PTHR47505:SF1">
    <property type="entry name" value="DNA UTILIZATION PROTEIN YHGH"/>
    <property type="match status" value="1"/>
</dbReference>
<dbReference type="InterPro" id="IPR000836">
    <property type="entry name" value="PRTase_dom"/>
</dbReference>
<evidence type="ECO:0000256" key="1">
    <source>
        <dbReference type="ARBA" id="ARBA00008007"/>
    </source>
</evidence>
<dbReference type="PANTHER" id="PTHR47505">
    <property type="entry name" value="DNA UTILIZATION PROTEIN YHGH"/>
    <property type="match status" value="1"/>
</dbReference>
<dbReference type="Pfam" id="PF18912">
    <property type="entry name" value="DZR_2"/>
    <property type="match status" value="1"/>
</dbReference>
<evidence type="ECO:0000259" key="2">
    <source>
        <dbReference type="Pfam" id="PF18912"/>
    </source>
</evidence>
<dbReference type="AlphaFoldDB" id="A0A2A5B359"/>
<gene>
    <name evidence="3" type="ORF">COA96_06660</name>
</gene>
<keyword evidence="3" id="KW-0808">Transferase</keyword>
<dbReference type="GO" id="GO:0016757">
    <property type="term" value="F:glycosyltransferase activity"/>
    <property type="evidence" value="ECO:0007669"/>
    <property type="project" value="UniProtKB-KW"/>
</dbReference>
<dbReference type="InterPro" id="IPR051910">
    <property type="entry name" value="ComF/GntX_DNA_util-trans"/>
</dbReference>
<evidence type="ECO:0000313" key="3">
    <source>
        <dbReference type="EMBL" id="PCJ25922.1"/>
    </source>
</evidence>
<keyword evidence="3" id="KW-0328">Glycosyltransferase</keyword>
<accession>A0A2A5B359</accession>
<sequence length="258" mass="29141">MEKWESLQWIFPMPLEITFQSLRLQLSKLLPAACVVCGQSCFNIYSLCNECEYALPWTKTSCKQCGLEKDINTMVNMSCGHCLINPPVFNYCNAVFRYVSPVNKLVANFKFNAHFDAGHCLSSLMAKKMQNAYANEEKPQLIIPVPLHRNRIRKRGFNQALEIGKVVSRRCQIALAHSVVCRSRDTSPQTELRSAQARKLNLSNAFVVSDKAALRNSSFVVLLDDVVTTMATANAISKVLRHQGIRRIDVWCLARASR</sequence>
<dbReference type="InterPro" id="IPR044005">
    <property type="entry name" value="DZR_2"/>
</dbReference>
<evidence type="ECO:0000313" key="4">
    <source>
        <dbReference type="Proteomes" id="UP000218327"/>
    </source>
</evidence>
<comment type="caution">
    <text evidence="3">The sequence shown here is derived from an EMBL/GenBank/DDBJ whole genome shotgun (WGS) entry which is preliminary data.</text>
</comment>
<protein>
    <submittedName>
        <fullName evidence="3">Phosphoribosyltransferase</fullName>
    </submittedName>
</protein>
<comment type="similarity">
    <text evidence="1">Belongs to the ComF/GntX family.</text>
</comment>
<organism evidence="3 4">
    <name type="scientific">SAR86 cluster bacterium</name>
    <dbReference type="NCBI Taxonomy" id="2030880"/>
    <lineage>
        <taxon>Bacteria</taxon>
        <taxon>Pseudomonadati</taxon>
        <taxon>Pseudomonadota</taxon>
        <taxon>Gammaproteobacteria</taxon>
        <taxon>SAR86 cluster</taxon>
    </lineage>
</organism>
<reference evidence="4" key="1">
    <citation type="submission" date="2017-08" db="EMBL/GenBank/DDBJ databases">
        <title>A dynamic microbial community with high functional redundancy inhabits the cold, oxic subseafloor aquifer.</title>
        <authorList>
            <person name="Tully B.J."/>
            <person name="Wheat C.G."/>
            <person name="Glazer B.T."/>
            <person name="Huber J.A."/>
        </authorList>
    </citation>
    <scope>NUCLEOTIDE SEQUENCE [LARGE SCALE GENOMIC DNA]</scope>
</reference>
<dbReference type="SUPFAM" id="SSF53271">
    <property type="entry name" value="PRTase-like"/>
    <property type="match status" value="1"/>
</dbReference>
<dbReference type="Proteomes" id="UP000218327">
    <property type="component" value="Unassembled WGS sequence"/>
</dbReference>
<feature type="domain" description="Double zinc ribbon" evidence="2">
    <location>
        <begin position="28"/>
        <end position="83"/>
    </location>
</feature>
<dbReference type="EMBL" id="NVVJ01000014">
    <property type="protein sequence ID" value="PCJ25922.1"/>
    <property type="molecule type" value="Genomic_DNA"/>
</dbReference>
<dbReference type="InterPro" id="IPR029057">
    <property type="entry name" value="PRTase-like"/>
</dbReference>